<dbReference type="Proteomes" id="UP001172102">
    <property type="component" value="Unassembled WGS sequence"/>
</dbReference>
<dbReference type="InterPro" id="IPR011701">
    <property type="entry name" value="MFS"/>
</dbReference>
<feature type="region of interest" description="Disordered" evidence="6">
    <location>
        <begin position="739"/>
        <end position="761"/>
    </location>
</feature>
<dbReference type="InterPro" id="IPR020846">
    <property type="entry name" value="MFS_dom"/>
</dbReference>
<feature type="transmembrane region" description="Helical" evidence="7">
    <location>
        <begin position="416"/>
        <end position="438"/>
    </location>
</feature>
<dbReference type="SUPFAM" id="SSF103473">
    <property type="entry name" value="MFS general substrate transporter"/>
    <property type="match status" value="2"/>
</dbReference>
<feature type="transmembrane region" description="Helical" evidence="7">
    <location>
        <begin position="213"/>
        <end position="234"/>
    </location>
</feature>
<keyword evidence="5 7" id="KW-0472">Membrane</keyword>
<dbReference type="Pfam" id="PF07690">
    <property type="entry name" value="MFS_1"/>
    <property type="match status" value="1"/>
</dbReference>
<feature type="transmembrane region" description="Helical" evidence="7">
    <location>
        <begin position="324"/>
        <end position="347"/>
    </location>
</feature>
<feature type="transmembrane region" description="Helical" evidence="7">
    <location>
        <begin position="57"/>
        <end position="74"/>
    </location>
</feature>
<comment type="subcellular location">
    <subcellularLocation>
        <location evidence="1">Membrane</location>
        <topology evidence="1">Multi-pass membrane protein</topology>
    </subcellularLocation>
</comment>
<sequence length="761" mass="80399">MSTDLEKKEAQAAAQQQPGAQGPGPLAGPPGPPGAPGGPRGAPLGPDELFRPKSVKFWLTLVCNFLALFLVALDRTIIATAVPRISDEFQALGDIGWYGSAYMLTTACAQLVYGRIYKFYDMKWTFIASIVVFEIGSAICGAAPSSTIFIIGRAVAGLASAGIFSGTMLIMIPMIPLHRRPAFQGLFGMVFGLASVMGPLIGGGFTDGATWRWCFYINLPIGAVSLIFMVFFWNPPKEHHPPVPFMQHVKRLDPIGMLFFLPGCVCLLLALQWGGSTYDWGNWRIVMLFGVCVAATIAFISVQIMKPDTAMVPPKIITQRSVAFGVSFTFFLAGSMLMMVYFVPIWFQTVKQTSAINSGIYNLPLVLSLVVSSIAAGIITQKIGYYVPSMLISPAIMSIGEGLMTTFNRDTPPSQWIAYQFIAGFGLGFGMQTSGLAIQTVLPREDVSIGIAINFFVQQLGGAISTSIGQTILSNLLAAQLKQIPGFTGNVVVTEGATHLIDSVPEEYRNLIIDAYNFACQRIFLSATCMAFAALLCALGMEWKSIKKGAPGQGGPPGAGGPGKPGAPGGPAGPGGLNNPSNLEVGNMVEGRRSTASGKPTSSGADTSGGTLIPDNQTNSHYSMTGMPMQNLDPNNPYGQQVVYINPQYSASGSVDPNNPYGMGTPMVYANSPYNSGMIPVPVVYVNPQAYNAIAAGSVPDLNAAVAAAGVGTGEVCQNCRCSMVGAPHPLAMESTTSLALPLDEKKGGRSRSGSASDDHR</sequence>
<feature type="transmembrane region" description="Helical" evidence="7">
    <location>
        <begin position="254"/>
        <end position="273"/>
    </location>
</feature>
<dbReference type="CDD" id="cd17502">
    <property type="entry name" value="MFS_Azr1_MDR_like"/>
    <property type="match status" value="1"/>
</dbReference>
<feature type="compositionally biased region" description="Basic and acidic residues" evidence="6">
    <location>
        <begin position="1"/>
        <end position="10"/>
    </location>
</feature>
<reference evidence="9" key="1">
    <citation type="submission" date="2023-06" db="EMBL/GenBank/DDBJ databases">
        <title>Genome-scale phylogeny and comparative genomics of the fungal order Sordariales.</title>
        <authorList>
            <consortium name="Lawrence Berkeley National Laboratory"/>
            <person name="Hensen N."/>
            <person name="Bonometti L."/>
            <person name="Westerberg I."/>
            <person name="Brannstrom I.O."/>
            <person name="Guillou S."/>
            <person name="Cros-Aarteil S."/>
            <person name="Calhoun S."/>
            <person name="Haridas S."/>
            <person name="Kuo A."/>
            <person name="Mondo S."/>
            <person name="Pangilinan J."/>
            <person name="Riley R."/>
            <person name="Labutti K."/>
            <person name="Andreopoulos B."/>
            <person name="Lipzen A."/>
            <person name="Chen C."/>
            <person name="Yanf M."/>
            <person name="Daum C."/>
            <person name="Ng V."/>
            <person name="Clum A."/>
            <person name="Steindorff A."/>
            <person name="Ohm R."/>
            <person name="Martin F."/>
            <person name="Silar P."/>
            <person name="Natvig D."/>
            <person name="Lalanne C."/>
            <person name="Gautier V."/>
            <person name="Ament-Velasquez S.L."/>
            <person name="Kruys A."/>
            <person name="Hutchinson M.I."/>
            <person name="Powell A.J."/>
            <person name="Barry K."/>
            <person name="Miller A.N."/>
            <person name="Grigoriev I.V."/>
            <person name="Debuchy R."/>
            <person name="Gladieux P."/>
            <person name="Thoren M.H."/>
            <person name="Johannesson H."/>
        </authorList>
    </citation>
    <scope>NUCLEOTIDE SEQUENCE</scope>
    <source>
        <strain evidence="9">SMH4607-1</strain>
    </source>
</reference>
<keyword evidence="2" id="KW-0813">Transport</keyword>
<evidence type="ECO:0000256" key="7">
    <source>
        <dbReference type="SAM" id="Phobius"/>
    </source>
</evidence>
<comment type="caution">
    <text evidence="9">The sequence shown here is derived from an EMBL/GenBank/DDBJ whole genome shotgun (WGS) entry which is preliminary data.</text>
</comment>
<name>A0AA40AGY3_9PEZI</name>
<dbReference type="EMBL" id="JAUKUA010000004">
    <property type="protein sequence ID" value="KAK0715661.1"/>
    <property type="molecule type" value="Genomic_DNA"/>
</dbReference>
<evidence type="ECO:0000256" key="2">
    <source>
        <dbReference type="ARBA" id="ARBA00022448"/>
    </source>
</evidence>
<feature type="compositionally biased region" description="Polar residues" evidence="6">
    <location>
        <begin position="594"/>
        <end position="623"/>
    </location>
</feature>
<dbReference type="GO" id="GO:0022857">
    <property type="term" value="F:transmembrane transporter activity"/>
    <property type="evidence" value="ECO:0007669"/>
    <property type="project" value="InterPro"/>
</dbReference>
<dbReference type="AlphaFoldDB" id="A0AA40AGY3"/>
<keyword evidence="10" id="KW-1185">Reference proteome</keyword>
<feature type="compositionally biased region" description="Low complexity" evidence="6">
    <location>
        <begin position="11"/>
        <end position="24"/>
    </location>
</feature>
<feature type="transmembrane region" description="Helical" evidence="7">
    <location>
        <begin position="155"/>
        <end position="176"/>
    </location>
</feature>
<keyword evidence="4 7" id="KW-1133">Transmembrane helix</keyword>
<evidence type="ECO:0000313" key="9">
    <source>
        <dbReference type="EMBL" id="KAK0715661.1"/>
    </source>
</evidence>
<dbReference type="PANTHER" id="PTHR23501">
    <property type="entry name" value="MAJOR FACILITATOR SUPERFAMILY"/>
    <property type="match status" value="1"/>
</dbReference>
<evidence type="ECO:0000256" key="1">
    <source>
        <dbReference type="ARBA" id="ARBA00004141"/>
    </source>
</evidence>
<organism evidence="9 10">
    <name type="scientific">Lasiosphaeris hirsuta</name>
    <dbReference type="NCBI Taxonomy" id="260670"/>
    <lineage>
        <taxon>Eukaryota</taxon>
        <taxon>Fungi</taxon>
        <taxon>Dikarya</taxon>
        <taxon>Ascomycota</taxon>
        <taxon>Pezizomycotina</taxon>
        <taxon>Sordariomycetes</taxon>
        <taxon>Sordariomycetidae</taxon>
        <taxon>Sordariales</taxon>
        <taxon>Lasiosphaeriaceae</taxon>
        <taxon>Lasiosphaeris</taxon>
    </lineage>
</organism>
<keyword evidence="3 7" id="KW-0812">Transmembrane</keyword>
<feature type="transmembrane region" description="Helical" evidence="7">
    <location>
        <begin position="385"/>
        <end position="404"/>
    </location>
</feature>
<dbReference type="GO" id="GO:0005886">
    <property type="term" value="C:plasma membrane"/>
    <property type="evidence" value="ECO:0007669"/>
    <property type="project" value="TreeGrafter"/>
</dbReference>
<feature type="region of interest" description="Disordered" evidence="6">
    <location>
        <begin position="1"/>
        <end position="44"/>
    </location>
</feature>
<evidence type="ECO:0000256" key="6">
    <source>
        <dbReference type="SAM" id="MobiDB-lite"/>
    </source>
</evidence>
<feature type="compositionally biased region" description="Pro residues" evidence="6">
    <location>
        <begin position="26"/>
        <end position="36"/>
    </location>
</feature>
<dbReference type="InterPro" id="IPR036259">
    <property type="entry name" value="MFS_trans_sf"/>
</dbReference>
<dbReference type="Gene3D" id="1.20.1250.20">
    <property type="entry name" value="MFS general substrate transporter like domains"/>
    <property type="match status" value="1"/>
</dbReference>
<evidence type="ECO:0000313" key="10">
    <source>
        <dbReference type="Proteomes" id="UP001172102"/>
    </source>
</evidence>
<feature type="transmembrane region" description="Helical" evidence="7">
    <location>
        <begin position="523"/>
        <end position="541"/>
    </location>
</feature>
<dbReference type="FunFam" id="1.20.1250.20:FF:000196">
    <property type="entry name" value="MFS toxin efflux pump (AflT)"/>
    <property type="match status" value="1"/>
</dbReference>
<evidence type="ECO:0000256" key="4">
    <source>
        <dbReference type="ARBA" id="ARBA00022989"/>
    </source>
</evidence>
<proteinExistence type="predicted"/>
<evidence type="ECO:0000256" key="5">
    <source>
        <dbReference type="ARBA" id="ARBA00023136"/>
    </source>
</evidence>
<dbReference type="Gene3D" id="1.20.1720.10">
    <property type="entry name" value="Multidrug resistance protein D"/>
    <property type="match status" value="1"/>
</dbReference>
<feature type="transmembrane region" description="Helical" evidence="7">
    <location>
        <begin position="95"/>
        <end position="113"/>
    </location>
</feature>
<gene>
    <name evidence="9" type="ORF">B0H67DRAFT_554142</name>
</gene>
<feature type="transmembrane region" description="Helical" evidence="7">
    <location>
        <begin position="125"/>
        <end position="143"/>
    </location>
</feature>
<feature type="transmembrane region" description="Helical" evidence="7">
    <location>
        <begin position="182"/>
        <end position="201"/>
    </location>
</feature>
<dbReference type="PROSITE" id="PS50850">
    <property type="entry name" value="MFS"/>
    <property type="match status" value="1"/>
</dbReference>
<accession>A0AA40AGY3</accession>
<protein>
    <submittedName>
        <fullName evidence="9">Major facilitator superfamily-domain-containing protein</fullName>
    </submittedName>
</protein>
<feature type="transmembrane region" description="Helical" evidence="7">
    <location>
        <begin position="285"/>
        <end position="304"/>
    </location>
</feature>
<feature type="compositionally biased region" description="Gly residues" evidence="6">
    <location>
        <begin position="551"/>
        <end position="576"/>
    </location>
</feature>
<feature type="region of interest" description="Disordered" evidence="6">
    <location>
        <begin position="549"/>
        <end position="640"/>
    </location>
</feature>
<evidence type="ECO:0000256" key="3">
    <source>
        <dbReference type="ARBA" id="ARBA00022692"/>
    </source>
</evidence>
<evidence type="ECO:0000259" key="8">
    <source>
        <dbReference type="PROSITE" id="PS50850"/>
    </source>
</evidence>
<feature type="domain" description="Major facilitator superfamily (MFS) profile" evidence="8">
    <location>
        <begin position="60"/>
        <end position="546"/>
    </location>
</feature>
<dbReference type="PANTHER" id="PTHR23501:SF201">
    <property type="entry name" value="MFS AFLATOXIN EFFLUX PUMP"/>
    <property type="match status" value="1"/>
</dbReference>
<dbReference type="FunFam" id="1.20.1720.10:FF:000012">
    <property type="entry name" value="MFS toxin efflux pump (AflT)"/>
    <property type="match status" value="1"/>
</dbReference>
<feature type="transmembrane region" description="Helical" evidence="7">
    <location>
        <begin position="359"/>
        <end position="379"/>
    </location>
</feature>